<feature type="domain" description="ParB-like N-terminal" evidence="5">
    <location>
        <begin position="26"/>
        <end position="115"/>
    </location>
</feature>
<dbReference type="Gene3D" id="1.10.10.2830">
    <property type="match status" value="1"/>
</dbReference>
<accession>A0A930B9Y7</accession>
<dbReference type="GO" id="GO:0007059">
    <property type="term" value="P:chromosome segregation"/>
    <property type="evidence" value="ECO:0007669"/>
    <property type="project" value="UniProtKB-KW"/>
</dbReference>
<dbReference type="Pfam" id="PF02195">
    <property type="entry name" value="ParB_N"/>
    <property type="match status" value="1"/>
</dbReference>
<dbReference type="CDD" id="cd16393">
    <property type="entry name" value="SPO0J_N"/>
    <property type="match status" value="1"/>
</dbReference>
<reference evidence="6" key="1">
    <citation type="submission" date="2020-04" db="EMBL/GenBank/DDBJ databases">
        <title>Deep metagenomics examines the oral microbiome during advanced dental caries in children, revealing novel taxa and co-occurrences with host molecules.</title>
        <authorList>
            <person name="Baker J.L."/>
            <person name="Morton J.T."/>
            <person name="Dinis M."/>
            <person name="Alvarez R."/>
            <person name="Tran N.C."/>
            <person name="Knight R."/>
            <person name="Edlund A."/>
        </authorList>
    </citation>
    <scope>NUCLEOTIDE SEQUENCE</scope>
    <source>
        <strain evidence="6">JCVI_32_bin.14</strain>
    </source>
</reference>
<dbReference type="SMART" id="SM00470">
    <property type="entry name" value="ParB"/>
    <property type="match status" value="1"/>
</dbReference>
<dbReference type="GO" id="GO:0009295">
    <property type="term" value="C:nucleoid"/>
    <property type="evidence" value="ECO:0007669"/>
    <property type="project" value="UniProtKB-SubCell"/>
</dbReference>
<evidence type="ECO:0000256" key="1">
    <source>
        <dbReference type="ARBA" id="ARBA00004453"/>
    </source>
</evidence>
<dbReference type="AlphaFoldDB" id="A0A930B9Y7"/>
<dbReference type="Pfam" id="PF17762">
    <property type="entry name" value="HTH_ParB"/>
    <property type="match status" value="1"/>
</dbReference>
<dbReference type="NCBIfam" id="TIGR00180">
    <property type="entry name" value="parB_part"/>
    <property type="match status" value="1"/>
</dbReference>
<evidence type="ECO:0000256" key="3">
    <source>
        <dbReference type="ARBA" id="ARBA00022829"/>
    </source>
</evidence>
<dbReference type="SUPFAM" id="SSF109709">
    <property type="entry name" value="KorB DNA-binding domain-like"/>
    <property type="match status" value="1"/>
</dbReference>
<dbReference type="Pfam" id="PF23552">
    <property type="entry name" value="ParB_C"/>
    <property type="match status" value="1"/>
</dbReference>
<gene>
    <name evidence="6" type="ORF">HXL70_09485</name>
</gene>
<sequence length="284" mass="32146">MSKTKRLGKGLGELLGREVMEEKNTESISISLVVPNEWQPRREFEPESLNALAESIKEHGVVQPVIVRKKDSGYELIAGERRLRAAQLAGLVEIPALVRDYSDQETAEIALIENLQREDLNPLEEGLAYQRMISEYHFTQEKMANLIGKSRSYVTNMMRLLELSEEVKSLLLERKLTAGQARPLLGLETPAEQIALARRIVEEDLSARRIEEILRCEKDGQKRKPADKADAYLRALEEDLVNAVGSRVKIKVGKGKNSHRGTISISFKSDKEFERITKLLKQGE</sequence>
<keyword evidence="3" id="KW-0159">Chromosome partition</keyword>
<organism evidence="6 7">
    <name type="scientific">Dialister invisus</name>
    <dbReference type="NCBI Taxonomy" id="218538"/>
    <lineage>
        <taxon>Bacteria</taxon>
        <taxon>Bacillati</taxon>
        <taxon>Bacillota</taxon>
        <taxon>Negativicutes</taxon>
        <taxon>Veillonellales</taxon>
        <taxon>Veillonellaceae</taxon>
        <taxon>Dialister</taxon>
    </lineage>
</organism>
<comment type="caution">
    <text evidence="6">The sequence shown here is derived from an EMBL/GenBank/DDBJ whole genome shotgun (WGS) entry which is preliminary data.</text>
</comment>
<evidence type="ECO:0000313" key="6">
    <source>
        <dbReference type="EMBL" id="MBF1130250.1"/>
    </source>
</evidence>
<evidence type="ECO:0000259" key="5">
    <source>
        <dbReference type="SMART" id="SM00470"/>
    </source>
</evidence>
<evidence type="ECO:0000256" key="4">
    <source>
        <dbReference type="ARBA" id="ARBA00023125"/>
    </source>
</evidence>
<dbReference type="InterPro" id="IPR057240">
    <property type="entry name" value="ParB_dimer_C"/>
</dbReference>
<dbReference type="InterPro" id="IPR004437">
    <property type="entry name" value="ParB/RepB/Spo0J"/>
</dbReference>
<dbReference type="EMBL" id="JABZMK010000141">
    <property type="protein sequence ID" value="MBF1130250.1"/>
    <property type="molecule type" value="Genomic_DNA"/>
</dbReference>
<dbReference type="PANTHER" id="PTHR33375">
    <property type="entry name" value="CHROMOSOME-PARTITIONING PROTEIN PARB-RELATED"/>
    <property type="match status" value="1"/>
</dbReference>
<comment type="similarity">
    <text evidence="2">Belongs to the ParB family.</text>
</comment>
<dbReference type="FunFam" id="3.90.1530.30:FF:000001">
    <property type="entry name" value="Chromosome partitioning protein ParB"/>
    <property type="match status" value="1"/>
</dbReference>
<dbReference type="Proteomes" id="UP000757890">
    <property type="component" value="Unassembled WGS sequence"/>
</dbReference>
<dbReference type="InterPro" id="IPR036086">
    <property type="entry name" value="ParB/Sulfiredoxin_sf"/>
</dbReference>
<dbReference type="InterPro" id="IPR050336">
    <property type="entry name" value="Chromosome_partition/occlusion"/>
</dbReference>
<evidence type="ECO:0000256" key="2">
    <source>
        <dbReference type="ARBA" id="ARBA00006295"/>
    </source>
</evidence>
<protein>
    <submittedName>
        <fullName evidence="6">ParB/RepB/Spo0J family partition protein</fullName>
    </submittedName>
</protein>
<dbReference type="InterPro" id="IPR003115">
    <property type="entry name" value="ParB_N"/>
</dbReference>
<proteinExistence type="inferred from homology"/>
<dbReference type="Gene3D" id="3.90.1530.30">
    <property type="match status" value="1"/>
</dbReference>
<dbReference type="InterPro" id="IPR041468">
    <property type="entry name" value="HTH_ParB/Spo0J"/>
</dbReference>
<dbReference type="GO" id="GO:0003677">
    <property type="term" value="F:DNA binding"/>
    <property type="evidence" value="ECO:0007669"/>
    <property type="project" value="UniProtKB-KW"/>
</dbReference>
<evidence type="ECO:0000313" key="7">
    <source>
        <dbReference type="Proteomes" id="UP000757890"/>
    </source>
</evidence>
<dbReference type="SUPFAM" id="SSF110849">
    <property type="entry name" value="ParB/Sulfiredoxin"/>
    <property type="match status" value="1"/>
</dbReference>
<dbReference type="GO" id="GO:0005694">
    <property type="term" value="C:chromosome"/>
    <property type="evidence" value="ECO:0007669"/>
    <property type="project" value="TreeGrafter"/>
</dbReference>
<keyword evidence="4" id="KW-0238">DNA-binding</keyword>
<comment type="subcellular location">
    <subcellularLocation>
        <location evidence="1">Cytoplasm</location>
        <location evidence="1">Nucleoid</location>
    </subcellularLocation>
</comment>
<dbReference type="PANTHER" id="PTHR33375:SF1">
    <property type="entry name" value="CHROMOSOME-PARTITIONING PROTEIN PARB-RELATED"/>
    <property type="match status" value="1"/>
</dbReference>
<name>A0A930B9Y7_9FIRM</name>
<dbReference type="FunFam" id="1.10.10.2830:FF:000001">
    <property type="entry name" value="Chromosome partitioning protein ParB"/>
    <property type="match status" value="1"/>
</dbReference>